<name>A0A0K2TBF2_LEPSM</name>
<reference evidence="1" key="1">
    <citation type="submission" date="2014-05" db="EMBL/GenBank/DDBJ databases">
        <authorList>
            <person name="Chronopoulou M."/>
        </authorList>
    </citation>
    <scope>NUCLEOTIDE SEQUENCE</scope>
    <source>
        <tissue evidence="1">Whole organism</tissue>
    </source>
</reference>
<proteinExistence type="predicted"/>
<sequence length="99" mass="11294">MVNINSADVTWKCSIQHFNLIKQGKFGKEKKILHTTYCIKKKARLGLLGIARYINMPCKSGTWGKYPPKTGLVHTSAVKRYINIVLMRRKVFLGVKDLS</sequence>
<dbReference type="AlphaFoldDB" id="A0A0K2TBF2"/>
<evidence type="ECO:0000313" key="1">
    <source>
        <dbReference type="EMBL" id="CDW23379.1"/>
    </source>
</evidence>
<accession>A0A0K2TBF2</accession>
<organism evidence="1">
    <name type="scientific">Lepeophtheirus salmonis</name>
    <name type="common">Salmon louse</name>
    <name type="synonym">Caligus salmonis</name>
    <dbReference type="NCBI Taxonomy" id="72036"/>
    <lineage>
        <taxon>Eukaryota</taxon>
        <taxon>Metazoa</taxon>
        <taxon>Ecdysozoa</taxon>
        <taxon>Arthropoda</taxon>
        <taxon>Crustacea</taxon>
        <taxon>Multicrustacea</taxon>
        <taxon>Hexanauplia</taxon>
        <taxon>Copepoda</taxon>
        <taxon>Siphonostomatoida</taxon>
        <taxon>Caligidae</taxon>
        <taxon>Lepeophtheirus</taxon>
    </lineage>
</organism>
<protein>
    <submittedName>
        <fullName evidence="1">Uncharacterized protein</fullName>
    </submittedName>
</protein>
<dbReference type="EMBL" id="HACA01006018">
    <property type="protein sequence ID" value="CDW23379.1"/>
    <property type="molecule type" value="Transcribed_RNA"/>
</dbReference>